<reference evidence="3 4" key="1">
    <citation type="submission" date="2020-08" db="EMBL/GenBank/DDBJ databases">
        <title>The Agave Microbiome: Exploring the role of microbial communities in plant adaptations to desert environments.</title>
        <authorList>
            <person name="Partida-Martinez L.P."/>
        </authorList>
    </citation>
    <scope>NUCLEOTIDE SEQUENCE [LARGE SCALE GENOMIC DNA]</scope>
    <source>
        <strain evidence="3 4">AS2.23</strain>
    </source>
</reference>
<dbReference type="PANTHER" id="PTHR34297">
    <property type="entry name" value="HYPOTHETICAL CYTOSOLIC PROTEIN-RELATED"/>
    <property type="match status" value="1"/>
</dbReference>
<name>A0A7W4TIV2_KINRA</name>
<evidence type="ECO:0000256" key="1">
    <source>
        <dbReference type="ARBA" id="ARBA00005721"/>
    </source>
</evidence>
<dbReference type="Proteomes" id="UP000533269">
    <property type="component" value="Unassembled WGS sequence"/>
</dbReference>
<dbReference type="EMBL" id="JACHVY010000001">
    <property type="protein sequence ID" value="MBB2899710.1"/>
    <property type="molecule type" value="Genomic_DNA"/>
</dbReference>
<feature type="compositionally biased region" description="Low complexity" evidence="2">
    <location>
        <begin position="1"/>
        <end position="11"/>
    </location>
</feature>
<comment type="similarity">
    <text evidence="1">Belongs to the asp23 family.</text>
</comment>
<proteinExistence type="inferred from homology"/>
<evidence type="ECO:0000313" key="3">
    <source>
        <dbReference type="EMBL" id="MBB2899710.1"/>
    </source>
</evidence>
<dbReference type="OMA" id="IIMEYGH"/>
<dbReference type="Pfam" id="PF03780">
    <property type="entry name" value="Asp23"/>
    <property type="match status" value="1"/>
</dbReference>
<dbReference type="PANTHER" id="PTHR34297:SF3">
    <property type="entry name" value="ALKALINE SHOCK PROTEIN 23"/>
    <property type="match status" value="1"/>
</dbReference>
<feature type="region of interest" description="Disordered" evidence="2">
    <location>
        <begin position="1"/>
        <end position="44"/>
    </location>
</feature>
<protein>
    <submittedName>
        <fullName evidence="3">Putative alkaline shock family protein YloU</fullName>
    </submittedName>
</protein>
<dbReference type="AlphaFoldDB" id="A0A7W4TIV2"/>
<accession>A0A7W4TIV2</accession>
<dbReference type="InterPro" id="IPR005531">
    <property type="entry name" value="Asp23"/>
</dbReference>
<reference evidence="3 4" key="2">
    <citation type="submission" date="2020-08" db="EMBL/GenBank/DDBJ databases">
        <authorList>
            <person name="Partida-Martinez L."/>
            <person name="Huntemann M."/>
            <person name="Clum A."/>
            <person name="Wang J."/>
            <person name="Palaniappan K."/>
            <person name="Ritter S."/>
            <person name="Chen I.-M."/>
            <person name="Stamatis D."/>
            <person name="Reddy T."/>
            <person name="O'Malley R."/>
            <person name="Daum C."/>
            <person name="Shapiro N."/>
            <person name="Ivanova N."/>
            <person name="Kyrpides N."/>
            <person name="Woyke T."/>
        </authorList>
    </citation>
    <scope>NUCLEOTIDE SEQUENCE [LARGE SCALE GENOMIC DNA]</scope>
    <source>
        <strain evidence="3 4">AS2.23</strain>
    </source>
</reference>
<evidence type="ECO:0000313" key="4">
    <source>
        <dbReference type="Proteomes" id="UP000533269"/>
    </source>
</evidence>
<comment type="caution">
    <text evidence="3">The sequence shown here is derived from an EMBL/GenBank/DDBJ whole genome shotgun (WGS) entry which is preliminary data.</text>
</comment>
<sequence length="168" mass="17521">MTDTTTRTAATGSVPGRTAGNVDSRVPERQRNSATGSGLVTDHGGTTIADTVVSKIAGIAARDVSGVHALGGGAARAVGTLRERIPGGRVNHAQGVSVEVGERQTAIDIELVARYGAPIDHLATAVRRNVIASVERMTGLEVTEVNLEVSDVHLPEDDQDERTAPRVR</sequence>
<dbReference type="RefSeq" id="WP_011981780.1">
    <property type="nucleotide sequence ID" value="NZ_JACHVY010000001.1"/>
</dbReference>
<evidence type="ECO:0000256" key="2">
    <source>
        <dbReference type="SAM" id="MobiDB-lite"/>
    </source>
</evidence>
<gene>
    <name evidence="3" type="ORF">FHR75_000498</name>
</gene>
<organism evidence="3 4">
    <name type="scientific">Kineococcus radiotolerans</name>
    <dbReference type="NCBI Taxonomy" id="131568"/>
    <lineage>
        <taxon>Bacteria</taxon>
        <taxon>Bacillati</taxon>
        <taxon>Actinomycetota</taxon>
        <taxon>Actinomycetes</taxon>
        <taxon>Kineosporiales</taxon>
        <taxon>Kineosporiaceae</taxon>
        <taxon>Kineococcus</taxon>
    </lineage>
</organism>